<gene>
    <name evidence="2" type="ORF">PSAB_06070</name>
</gene>
<feature type="compositionally biased region" description="Basic and acidic residues" evidence="1">
    <location>
        <begin position="676"/>
        <end position="692"/>
    </location>
</feature>
<evidence type="ECO:0000313" key="2">
    <source>
        <dbReference type="EMBL" id="AHV96150.1"/>
    </source>
</evidence>
<evidence type="ECO:0000313" key="3">
    <source>
        <dbReference type="Proteomes" id="UP000019772"/>
    </source>
</evidence>
<proteinExistence type="predicted"/>
<dbReference type="OrthoDB" id="2541949at2"/>
<dbReference type="PATRIC" id="fig|1268072.3.peg.1259"/>
<feature type="region of interest" description="Disordered" evidence="1">
    <location>
        <begin position="664"/>
        <end position="716"/>
    </location>
</feature>
<organism evidence="2 3">
    <name type="scientific">Paenibacillus sabinae T27</name>
    <dbReference type="NCBI Taxonomy" id="1268072"/>
    <lineage>
        <taxon>Bacteria</taxon>
        <taxon>Bacillati</taxon>
        <taxon>Bacillota</taxon>
        <taxon>Bacilli</taxon>
        <taxon>Bacillales</taxon>
        <taxon>Paenibacillaceae</taxon>
        <taxon>Paenibacillus</taxon>
    </lineage>
</organism>
<dbReference type="RefSeq" id="WP_025333713.1">
    <property type="nucleotide sequence ID" value="NZ_CP004078.1"/>
</dbReference>
<feature type="compositionally biased region" description="Low complexity" evidence="1">
    <location>
        <begin position="664"/>
        <end position="675"/>
    </location>
</feature>
<dbReference type="eggNOG" id="ENOG5032XHK">
    <property type="taxonomic scope" value="Bacteria"/>
</dbReference>
<name>X4ZHD8_9BACL</name>
<dbReference type="STRING" id="1268072.PSAB_06070"/>
<dbReference type="Proteomes" id="UP000019772">
    <property type="component" value="Chromosome"/>
</dbReference>
<dbReference type="AlphaFoldDB" id="X4ZHD8"/>
<keyword evidence="3" id="KW-1185">Reference proteome</keyword>
<dbReference type="HOGENOM" id="CLU_403117_0_0_9"/>
<sequence>MDEKKMTESDWVGKVEELKKQGEDWATRKQILINLNYYLGNQWIGWNQGTKSVQALPYDGQERITHNVLQQRVQTKLAKQTKNRIKYDVTPDTGDQTRIEVAKAATKFLHYWWDTEEMDLKTRDIFLNGDVKQWCAAKTFFDPEAGKDITPTENDPGYKEWEAAGKKPISTGEIKCRICDPLTLYIDPSATTDDEIRWIVEEKPRDIDYVKDKYGKEVTPDDNVDFAPSFDITGSGTGIVEGKQKNKNMVMVRELWMKPCKKYPNGLKITTTRQDFLDKDENAGDLPYIIFGDIPIPGSVKYKSFMESMLPIQRGLNISLTMFATNMKKMGATKWAVPLGSNVDEEELNDEISGIIHYNASTGGKVERIPGADIPNGFDRIIEYYNRLIDDMSGAREVSQGRLPAGLDTASGLQLMVEQENEKMAVTSQNYERGMKKLLKRVLRLMKKHYTEERLGRILGPDNDIELISFTGSDLSGEEDINVVQGSSLPELKSAQQDRIMTLWQAGAILNKDGTPDATTFLKMMGIGDSTELFEQQKLDEDKAKMENKLFVQMAESPEVFALVDQYQQDQAHYEGILQQAAANGIDPAAIPAPPPLQIPGAPIVRDFYDHDVHVYNHNLFRKSSEYEQLPPQIQFIVDQHVQEHMDAIQAPIIAQQQAEAEAAAQQQAEQGQQAEADRQFQRESKQQDHTMKMQQEAMKGQMAMQQAQVKAGAGV</sequence>
<dbReference type="EMBL" id="CP004078">
    <property type="protein sequence ID" value="AHV96150.1"/>
    <property type="molecule type" value="Genomic_DNA"/>
</dbReference>
<protein>
    <submittedName>
        <fullName evidence="2">Phage protein</fullName>
    </submittedName>
</protein>
<dbReference type="InterPro" id="IPR032427">
    <property type="entry name" value="P22_portal"/>
</dbReference>
<feature type="compositionally biased region" description="Low complexity" evidence="1">
    <location>
        <begin position="693"/>
        <end position="716"/>
    </location>
</feature>
<dbReference type="Pfam" id="PF16510">
    <property type="entry name" value="P22_portal"/>
    <property type="match status" value="2"/>
</dbReference>
<evidence type="ECO:0000256" key="1">
    <source>
        <dbReference type="SAM" id="MobiDB-lite"/>
    </source>
</evidence>
<reference evidence="2 3" key="1">
    <citation type="journal article" date="2014" name="PLoS Genet.">
        <title>Comparative Genomic Analysis of N2-Fixing and Non-N2-Fixing Paenibacillus spp.: Organization, Evolution and Expression of the Nitrogen Fixation Genes.</title>
        <authorList>
            <person name="Xie J.B."/>
            <person name="Du Z."/>
            <person name="Bai L."/>
            <person name="Tian C."/>
            <person name="Zhang Y."/>
            <person name="Xie J.Y."/>
            <person name="Wang T."/>
            <person name="Liu X."/>
            <person name="Chen X."/>
            <person name="Cheng Q."/>
            <person name="Chen S."/>
            <person name="Li J."/>
        </authorList>
    </citation>
    <scope>NUCLEOTIDE SEQUENCE [LARGE SCALE GENOMIC DNA]</scope>
    <source>
        <strain evidence="2 3">T27</strain>
    </source>
</reference>
<dbReference type="KEGG" id="psab:PSAB_06070"/>
<accession>X4ZHD8</accession>